<evidence type="ECO:0000313" key="9">
    <source>
        <dbReference type="EMBL" id="PRP74612.1"/>
    </source>
</evidence>
<keyword evidence="3" id="KW-0547">Nucleotide-binding</keyword>
<dbReference type="STRING" id="1890364.A0A2P6MSC9"/>
<dbReference type="SMART" id="SM00220">
    <property type="entry name" value="S_TKc"/>
    <property type="match status" value="1"/>
</dbReference>
<feature type="domain" description="Protein kinase" evidence="7">
    <location>
        <begin position="345"/>
        <end position="602"/>
    </location>
</feature>
<dbReference type="Gene3D" id="3.30.200.20">
    <property type="entry name" value="Phosphorylase Kinase, domain 1"/>
    <property type="match status" value="1"/>
</dbReference>
<dbReference type="PROSITE" id="PS50011">
    <property type="entry name" value="PROTEIN_KINASE_DOM"/>
    <property type="match status" value="1"/>
</dbReference>
<dbReference type="Proteomes" id="UP000241769">
    <property type="component" value="Unassembled WGS sequence"/>
</dbReference>
<dbReference type="FunFam" id="3.30.200.20:FF:000042">
    <property type="entry name" value="Aurora kinase A"/>
    <property type="match status" value="1"/>
</dbReference>
<dbReference type="GO" id="GO:0004691">
    <property type="term" value="F:cAMP-dependent protein kinase activity"/>
    <property type="evidence" value="ECO:0007669"/>
    <property type="project" value="TreeGrafter"/>
</dbReference>
<dbReference type="CDD" id="cd05580">
    <property type="entry name" value="STKc_PKA_like"/>
    <property type="match status" value="1"/>
</dbReference>
<keyword evidence="2" id="KW-0808">Transferase</keyword>
<dbReference type="PROSITE" id="PS00108">
    <property type="entry name" value="PROTEIN_KINASE_ST"/>
    <property type="match status" value="1"/>
</dbReference>
<evidence type="ECO:0000256" key="4">
    <source>
        <dbReference type="ARBA" id="ARBA00022777"/>
    </source>
</evidence>
<organism evidence="9 10">
    <name type="scientific">Planoprotostelium fungivorum</name>
    <dbReference type="NCBI Taxonomy" id="1890364"/>
    <lineage>
        <taxon>Eukaryota</taxon>
        <taxon>Amoebozoa</taxon>
        <taxon>Evosea</taxon>
        <taxon>Variosea</taxon>
        <taxon>Cavosteliida</taxon>
        <taxon>Cavosteliaceae</taxon>
        <taxon>Planoprotostelium</taxon>
    </lineage>
</organism>
<keyword evidence="10" id="KW-1185">Reference proteome</keyword>
<dbReference type="PROSITE" id="PS51285">
    <property type="entry name" value="AGC_KINASE_CTER"/>
    <property type="match status" value="1"/>
</dbReference>
<keyword evidence="4 9" id="KW-0418">Kinase</keyword>
<evidence type="ECO:0000259" key="7">
    <source>
        <dbReference type="PROSITE" id="PS50011"/>
    </source>
</evidence>
<keyword evidence="5" id="KW-0067">ATP-binding</keyword>
<dbReference type="InterPro" id="IPR000961">
    <property type="entry name" value="AGC-kinase_C"/>
</dbReference>
<dbReference type="InterPro" id="IPR000719">
    <property type="entry name" value="Prot_kinase_dom"/>
</dbReference>
<dbReference type="FunFam" id="1.10.510.10:FF:000005">
    <property type="entry name" value="cAMP-dependent protein kinase catalytic subunit alpha"/>
    <property type="match status" value="1"/>
</dbReference>
<dbReference type="Pfam" id="PF00069">
    <property type="entry name" value="Pkinase"/>
    <property type="match status" value="1"/>
</dbReference>
<gene>
    <name evidence="9" type="ORF">PROFUN_03534</name>
</gene>
<dbReference type="InterPro" id="IPR011009">
    <property type="entry name" value="Kinase-like_dom_sf"/>
</dbReference>
<dbReference type="OrthoDB" id="20931at2759"/>
<feature type="region of interest" description="Disordered" evidence="6">
    <location>
        <begin position="296"/>
        <end position="321"/>
    </location>
</feature>
<dbReference type="EMBL" id="MDYQ01000448">
    <property type="protein sequence ID" value="PRP74612.1"/>
    <property type="molecule type" value="Genomic_DNA"/>
</dbReference>
<reference evidence="9 10" key="1">
    <citation type="journal article" date="2018" name="Genome Biol. Evol.">
        <title>Multiple Roots of Fruiting Body Formation in Amoebozoa.</title>
        <authorList>
            <person name="Hillmann F."/>
            <person name="Forbes G."/>
            <person name="Novohradska S."/>
            <person name="Ferling I."/>
            <person name="Riege K."/>
            <person name="Groth M."/>
            <person name="Westermann M."/>
            <person name="Marz M."/>
            <person name="Spaller T."/>
            <person name="Winckler T."/>
            <person name="Schaap P."/>
            <person name="Glockner G."/>
        </authorList>
    </citation>
    <scope>NUCLEOTIDE SEQUENCE [LARGE SCALE GENOMIC DNA]</scope>
    <source>
        <strain evidence="9 10">Jena</strain>
    </source>
</reference>
<evidence type="ECO:0000259" key="8">
    <source>
        <dbReference type="PROSITE" id="PS51285"/>
    </source>
</evidence>
<feature type="compositionally biased region" description="Pro residues" evidence="6">
    <location>
        <begin position="299"/>
        <end position="318"/>
    </location>
</feature>
<dbReference type="GO" id="GO:0009653">
    <property type="term" value="P:anatomical structure morphogenesis"/>
    <property type="evidence" value="ECO:0007669"/>
    <property type="project" value="UniProtKB-ARBA"/>
</dbReference>
<sequence>MDPNGSNPKKRPKYEESSNNSNGAPLSVMGGGMPSYTPSPNAISGTGIISIGGMSGNMTSTSSPSNATRVISAGSSNVHREDTSNRILHSISIGSGGSSGISIGAGGGPSHAPSTPSPMSISIGSGMGNAMNSGMGNAMNSGMGNVMNPGMGSGLGGMSASLQNSIGSGMGASLQNSIGSGMGGAMGAGMSLGGLGGAGLSISSMGMSGLTNPMGNSLSLSGSGLNMGNFMQHQMQQYNVYMNKVASVTATLTYASRIIGELNTLMQHLERDVATLSQLENSLRQHLPPAPSMFTSSYPNPPYPAAPLNNPAPVPKAPEPNRQNARYKITQMDETQLAASKLDDFEFMEILGTGTFGKVRLCKHKQTKKHFCMKILNKARIHRLKQTEHIHNEKNVLKQLNHPFIVRLYNSFKDSKSLYLLLEFIPGGELFNYIRRSGKLSSEVSRLYAAEIILALEHLHNKRILYRDLKPENILIDETGHVKLTDFGFSKHVPTDRTMSMCGTPEYIAPEIIHNNGHGKAVDWWSLGILIFEMLAGYPPFSDEPNKTIFEKIPTEKVEFPEPFDAEARDLIEKLLVVDPNRRLGCKPGGPGAEEIKGHPWFRNVDWIGIMSKQVPGAVNPGITKDGDTHNFYKYSDVNLNEDLSTDDKTNLDEIFADF</sequence>
<feature type="compositionally biased region" description="Gly residues" evidence="6">
    <location>
        <begin position="99"/>
        <end position="109"/>
    </location>
</feature>
<proteinExistence type="predicted"/>
<evidence type="ECO:0000256" key="2">
    <source>
        <dbReference type="ARBA" id="ARBA00022679"/>
    </source>
</evidence>
<dbReference type="InParanoid" id="A0A2P6MSC9"/>
<feature type="region of interest" description="Disordered" evidence="6">
    <location>
        <begin position="1"/>
        <end position="39"/>
    </location>
</feature>
<evidence type="ECO:0000256" key="5">
    <source>
        <dbReference type="ARBA" id="ARBA00022840"/>
    </source>
</evidence>
<comment type="caution">
    <text evidence="9">The sequence shown here is derived from an EMBL/GenBank/DDBJ whole genome shotgun (WGS) entry which is preliminary data.</text>
</comment>
<dbReference type="Gene3D" id="1.10.510.10">
    <property type="entry name" value="Transferase(Phosphotransferase) domain 1"/>
    <property type="match status" value="1"/>
</dbReference>
<dbReference type="SUPFAM" id="SSF56112">
    <property type="entry name" value="Protein kinase-like (PK-like)"/>
    <property type="match status" value="1"/>
</dbReference>
<dbReference type="InterPro" id="IPR008271">
    <property type="entry name" value="Ser/Thr_kinase_AS"/>
</dbReference>
<name>A0A2P6MSC9_9EUKA</name>
<accession>A0A2P6MSC9</accession>
<dbReference type="GO" id="GO:0005952">
    <property type="term" value="C:cAMP-dependent protein kinase complex"/>
    <property type="evidence" value="ECO:0007669"/>
    <property type="project" value="TreeGrafter"/>
</dbReference>
<dbReference type="PANTHER" id="PTHR24353">
    <property type="entry name" value="CYCLIC NUCLEOTIDE-DEPENDENT PROTEIN KINASE"/>
    <property type="match status" value="1"/>
</dbReference>
<evidence type="ECO:0000256" key="6">
    <source>
        <dbReference type="SAM" id="MobiDB-lite"/>
    </source>
</evidence>
<dbReference type="AlphaFoldDB" id="A0A2P6MSC9"/>
<protein>
    <submittedName>
        <fullName evidence="9">Serine/threonine-protein kinase PRKX-like</fullName>
    </submittedName>
</protein>
<keyword evidence="1" id="KW-0723">Serine/threonine-protein kinase</keyword>
<evidence type="ECO:0000256" key="1">
    <source>
        <dbReference type="ARBA" id="ARBA00022527"/>
    </source>
</evidence>
<dbReference type="PANTHER" id="PTHR24353:SF37">
    <property type="entry name" value="CAMP-DEPENDENT PROTEIN KINASE CATALYTIC SUBUNIT PRKX"/>
    <property type="match status" value="1"/>
</dbReference>
<feature type="region of interest" description="Disordered" evidence="6">
    <location>
        <begin position="99"/>
        <end position="118"/>
    </location>
</feature>
<evidence type="ECO:0000313" key="10">
    <source>
        <dbReference type="Proteomes" id="UP000241769"/>
    </source>
</evidence>
<evidence type="ECO:0000256" key="3">
    <source>
        <dbReference type="ARBA" id="ARBA00022741"/>
    </source>
</evidence>
<feature type="domain" description="AGC-kinase C-terminal" evidence="8">
    <location>
        <begin position="603"/>
        <end position="659"/>
    </location>
</feature>
<dbReference type="GO" id="GO:0005524">
    <property type="term" value="F:ATP binding"/>
    <property type="evidence" value="ECO:0007669"/>
    <property type="project" value="UniProtKB-KW"/>
</dbReference>
<dbReference type="GO" id="GO:0005829">
    <property type="term" value="C:cytosol"/>
    <property type="evidence" value="ECO:0007669"/>
    <property type="project" value="TreeGrafter"/>
</dbReference>